<keyword evidence="2" id="KW-1185">Reference proteome</keyword>
<dbReference type="STRING" id="1348632.GCA_001591745_00548"/>
<organism evidence="1 2">
    <name type="scientific">Pseudolactococcus plantarum</name>
    <dbReference type="NCBI Taxonomy" id="1365"/>
    <lineage>
        <taxon>Bacteria</taxon>
        <taxon>Bacillati</taxon>
        <taxon>Bacillota</taxon>
        <taxon>Bacilli</taxon>
        <taxon>Lactobacillales</taxon>
        <taxon>Streptococcaceae</taxon>
        <taxon>Pseudolactococcus</taxon>
    </lineage>
</organism>
<protein>
    <submittedName>
        <fullName evidence="1">Uncharacterized protein</fullName>
    </submittedName>
</protein>
<sequence length="71" mass="8636">MIEQATTEIGHMLREVDGDVSEAYDFSRYRLSHFSQEMSEAFAIEKRAVRQKIEQSEDDFKRQYRQFQERR</sequence>
<evidence type="ECO:0000313" key="1">
    <source>
        <dbReference type="EMBL" id="PCS07260.1"/>
    </source>
</evidence>
<dbReference type="Proteomes" id="UP000242246">
    <property type="component" value="Unassembled WGS sequence"/>
</dbReference>
<evidence type="ECO:0000313" key="2">
    <source>
        <dbReference type="Proteomes" id="UP000242246"/>
    </source>
</evidence>
<name>A0A2A5S1E8_9LACT</name>
<proteinExistence type="predicted"/>
<dbReference type="EMBL" id="JXJX01000005">
    <property type="protein sequence ID" value="PCS07260.1"/>
    <property type="molecule type" value="Genomic_DNA"/>
</dbReference>
<dbReference type="AlphaFoldDB" id="A0A2A5S1E8"/>
<reference evidence="1 2" key="1">
    <citation type="submission" date="2014-12" db="EMBL/GenBank/DDBJ databases">
        <title>Draft genome sequences of 10 type strains of Lactococcus.</title>
        <authorList>
            <person name="Sun Z."/>
            <person name="Zhong Z."/>
            <person name="Liu W."/>
            <person name="Zhang W."/>
            <person name="Zhang H."/>
        </authorList>
    </citation>
    <scope>NUCLEOTIDE SEQUENCE [LARGE SCALE GENOMIC DNA]</scope>
    <source>
        <strain evidence="1 2">DSM 20686</strain>
    </source>
</reference>
<comment type="caution">
    <text evidence="1">The sequence shown here is derived from an EMBL/GenBank/DDBJ whole genome shotgun (WGS) entry which is preliminary data.</text>
</comment>
<accession>A0A2A5S1E8</accession>
<gene>
    <name evidence="1" type="ORF">RU87_GL001313</name>
</gene>